<dbReference type="EMBL" id="BEXT01000001">
    <property type="protein sequence ID" value="GBC62842.1"/>
    <property type="molecule type" value="Genomic_DNA"/>
</dbReference>
<name>A0A401G0U3_9BACT</name>
<reference evidence="2" key="1">
    <citation type="submission" date="2017-11" db="EMBL/GenBank/DDBJ databases">
        <authorList>
            <person name="Watanabe M."/>
            <person name="Kojima H."/>
        </authorList>
    </citation>
    <scope>NUCLEOTIDE SEQUENCE [LARGE SCALE GENOMIC DNA]</scope>
    <source>
        <strain evidence="2">Tokyo 01</strain>
    </source>
</reference>
<gene>
    <name evidence="1" type="ORF">DENIS_3826</name>
</gene>
<protein>
    <submittedName>
        <fullName evidence="1">Uncharacterized protein</fullName>
    </submittedName>
</protein>
<sequence length="177" mass="20464">MKFKDDPWLTDYINSIHFAIRLIERQTGDRRALRRLMAETDALVQEAILGNIPLELMTIRRLAGRIRQAELHLAKRTALPAETQSPNIRQVVLKSYTGRDAGQLVTDYHFLRDGYEEFTLRGMIEECRLYLEKIYPDIGDMAATVSELFSRDIASRSIEEHWPGVWRHVVPAASVRL</sequence>
<organism evidence="1 2">
    <name type="scientific">Desulfonema ishimotonii</name>
    <dbReference type="NCBI Taxonomy" id="45657"/>
    <lineage>
        <taxon>Bacteria</taxon>
        <taxon>Pseudomonadati</taxon>
        <taxon>Thermodesulfobacteriota</taxon>
        <taxon>Desulfobacteria</taxon>
        <taxon>Desulfobacterales</taxon>
        <taxon>Desulfococcaceae</taxon>
        <taxon>Desulfonema</taxon>
    </lineage>
</organism>
<dbReference type="Proteomes" id="UP000288096">
    <property type="component" value="Unassembled WGS sequence"/>
</dbReference>
<dbReference type="RefSeq" id="WP_124329982.1">
    <property type="nucleotide sequence ID" value="NZ_BEXT01000001.1"/>
</dbReference>
<proteinExistence type="predicted"/>
<keyword evidence="2" id="KW-1185">Reference proteome</keyword>
<accession>A0A401G0U3</accession>
<evidence type="ECO:0000313" key="2">
    <source>
        <dbReference type="Proteomes" id="UP000288096"/>
    </source>
</evidence>
<reference evidence="2" key="2">
    <citation type="submission" date="2019-01" db="EMBL/GenBank/DDBJ databases">
        <title>Genome sequence of Desulfonema ishimotonii strain Tokyo 01.</title>
        <authorList>
            <person name="Fukui M."/>
        </authorList>
    </citation>
    <scope>NUCLEOTIDE SEQUENCE [LARGE SCALE GENOMIC DNA]</scope>
    <source>
        <strain evidence="2">Tokyo 01</strain>
    </source>
</reference>
<evidence type="ECO:0000313" key="1">
    <source>
        <dbReference type="EMBL" id="GBC62842.1"/>
    </source>
</evidence>
<comment type="caution">
    <text evidence="1">The sequence shown here is derived from an EMBL/GenBank/DDBJ whole genome shotgun (WGS) entry which is preliminary data.</text>
</comment>
<dbReference type="AlphaFoldDB" id="A0A401G0U3"/>